<evidence type="ECO:0000313" key="2">
    <source>
        <dbReference type="Proteomes" id="UP000767334"/>
    </source>
</evidence>
<gene>
    <name evidence="1" type="ORF">H6A19_03745</name>
</gene>
<dbReference type="Proteomes" id="UP000767334">
    <property type="component" value="Unassembled WGS sequence"/>
</dbReference>
<dbReference type="EMBL" id="JACJLL010000013">
    <property type="protein sequence ID" value="MBM6818459.1"/>
    <property type="molecule type" value="Genomic_DNA"/>
</dbReference>
<dbReference type="InterPro" id="IPR016621">
    <property type="entry name" value="UCP014543"/>
</dbReference>
<dbReference type="RefSeq" id="WP_148323271.1">
    <property type="nucleotide sequence ID" value="NZ_JACJLL010000013.1"/>
</dbReference>
<name>A0ABS2FDN0_9CLOT</name>
<dbReference type="PIRSF" id="PIRSF014543">
    <property type="entry name" value="UCP014543"/>
    <property type="match status" value="1"/>
</dbReference>
<organism evidence="1 2">
    <name type="scientific">Clostridium saudiense</name>
    <dbReference type="NCBI Taxonomy" id="1414720"/>
    <lineage>
        <taxon>Bacteria</taxon>
        <taxon>Bacillati</taxon>
        <taxon>Bacillota</taxon>
        <taxon>Clostridia</taxon>
        <taxon>Eubacteriales</taxon>
        <taxon>Clostridiaceae</taxon>
        <taxon>Clostridium</taxon>
    </lineage>
</organism>
<reference evidence="1 2" key="1">
    <citation type="journal article" date="2021" name="Sci. Rep.">
        <title>The distribution of antibiotic resistance genes in chicken gut microbiota commensals.</title>
        <authorList>
            <person name="Juricova H."/>
            <person name="Matiasovicova J."/>
            <person name="Kubasova T."/>
            <person name="Cejkova D."/>
            <person name="Rychlik I."/>
        </authorList>
    </citation>
    <scope>NUCLEOTIDE SEQUENCE [LARGE SCALE GENOMIC DNA]</scope>
    <source>
        <strain evidence="1 2">An435</strain>
    </source>
</reference>
<evidence type="ECO:0000313" key="1">
    <source>
        <dbReference type="EMBL" id="MBM6818459.1"/>
    </source>
</evidence>
<keyword evidence="2" id="KW-1185">Reference proteome</keyword>
<comment type="caution">
    <text evidence="1">The sequence shown here is derived from an EMBL/GenBank/DDBJ whole genome shotgun (WGS) entry which is preliminary data.</text>
</comment>
<accession>A0ABS2FDN0</accession>
<protein>
    <submittedName>
        <fullName evidence="1">DUF3783 domain-containing protein</fullName>
    </submittedName>
</protein>
<dbReference type="Pfam" id="PF12646">
    <property type="entry name" value="DUF3783"/>
    <property type="match status" value="1"/>
</dbReference>
<proteinExistence type="predicted"/>
<sequence>MIDNNKCILVYGLSNIELLNLKELGYKIIEITPEMCDMTLMDILLGMRLEIFNNNPIKEKVILYNNLSEYELRKAIMDTRQNIKDGILAVVTQQSINWKVSDLIKHLIEEKEWYSKVRKEEGNE</sequence>